<accession>A0A081C860</accession>
<dbReference type="HOGENOM" id="CLU_3114907_0_0_0"/>
<evidence type="ECO:0000313" key="2">
    <source>
        <dbReference type="Proteomes" id="UP000030661"/>
    </source>
</evidence>
<name>A0A081C860_VECG1</name>
<sequence>MSVLVIGGLVVAGLTYLVKHGQHDSEYIERAEKIEREIQAARDKVMFQQF</sequence>
<protein>
    <submittedName>
        <fullName evidence="1">Uncharacterized protein</fullName>
    </submittedName>
</protein>
<dbReference type="AlphaFoldDB" id="A0A081C860"/>
<gene>
    <name evidence="1" type="ORF">U27_00663</name>
</gene>
<reference evidence="1" key="1">
    <citation type="journal article" date="2015" name="PeerJ">
        <title>First genomic representation of candidate bacterial phylum KSB3 points to enhanced environmental sensing as a trigger of wastewater bulking.</title>
        <authorList>
            <person name="Sekiguchi Y."/>
            <person name="Ohashi A."/>
            <person name="Parks D.H."/>
            <person name="Yamauchi T."/>
            <person name="Tyson G.W."/>
            <person name="Hugenholtz P."/>
        </authorList>
    </citation>
    <scope>NUCLEOTIDE SEQUENCE [LARGE SCALE GENOMIC DNA]</scope>
</reference>
<evidence type="ECO:0000313" key="1">
    <source>
        <dbReference type="EMBL" id="GAK60765.1"/>
    </source>
</evidence>
<organism evidence="1">
    <name type="scientific">Vecturithrix granuli</name>
    <dbReference type="NCBI Taxonomy" id="1499967"/>
    <lineage>
        <taxon>Bacteria</taxon>
        <taxon>Candidatus Moduliflexota</taxon>
        <taxon>Candidatus Vecturitrichia</taxon>
        <taxon>Candidatus Vecturitrichales</taxon>
        <taxon>Candidatus Vecturitrichaceae</taxon>
        <taxon>Candidatus Vecturithrix</taxon>
    </lineage>
</organism>
<dbReference type="Proteomes" id="UP000030661">
    <property type="component" value="Unassembled WGS sequence"/>
</dbReference>
<proteinExistence type="predicted"/>
<keyword evidence="2" id="KW-1185">Reference proteome</keyword>
<dbReference type="EMBL" id="DF820474">
    <property type="protein sequence ID" value="GAK60765.1"/>
    <property type="molecule type" value="Genomic_DNA"/>
</dbReference>